<evidence type="ECO:0000256" key="1">
    <source>
        <dbReference type="SAM" id="MobiDB-lite"/>
    </source>
</evidence>
<sequence length="175" mass="19195">MKLMIPATARSFNQSNSGSRDKQQPQCLPFSIASPRSRTRSLDSMQPLPNFTDRTHRMPGSYPSFPLSTNGGSSMICMAGQEVPDYRTIEHGPPLATDYLRGHSHPVQYPTEKHNSNAPMSATPRSYRSPLGEIVTMMVVCCSWLCSAAPVPRGFSFPCGTNKTALVSCWPLLST</sequence>
<feature type="region of interest" description="Disordered" evidence="1">
    <location>
        <begin position="1"/>
        <end position="60"/>
    </location>
</feature>
<dbReference type="AlphaFoldDB" id="A0A1L9NNZ5"/>
<dbReference type="Proteomes" id="UP000184304">
    <property type="component" value="Unassembled WGS sequence"/>
</dbReference>
<organism evidence="2 3">
    <name type="scientific">Aspergillus tubingensis (strain CBS 134.48)</name>
    <dbReference type="NCBI Taxonomy" id="767770"/>
    <lineage>
        <taxon>Eukaryota</taxon>
        <taxon>Fungi</taxon>
        <taxon>Dikarya</taxon>
        <taxon>Ascomycota</taxon>
        <taxon>Pezizomycotina</taxon>
        <taxon>Eurotiomycetes</taxon>
        <taxon>Eurotiomycetidae</taxon>
        <taxon>Eurotiales</taxon>
        <taxon>Aspergillaceae</taxon>
        <taxon>Aspergillus</taxon>
        <taxon>Aspergillus subgen. Circumdati</taxon>
    </lineage>
</organism>
<keyword evidence="3" id="KW-1185">Reference proteome</keyword>
<reference evidence="3" key="1">
    <citation type="journal article" date="2017" name="Genome Biol.">
        <title>Comparative genomics reveals high biological diversity and specific adaptations in the industrially and medically important fungal genus Aspergillus.</title>
        <authorList>
            <person name="de Vries R.P."/>
            <person name="Riley R."/>
            <person name="Wiebenga A."/>
            <person name="Aguilar-Osorio G."/>
            <person name="Amillis S."/>
            <person name="Uchima C.A."/>
            <person name="Anderluh G."/>
            <person name="Asadollahi M."/>
            <person name="Askin M."/>
            <person name="Barry K."/>
            <person name="Battaglia E."/>
            <person name="Bayram O."/>
            <person name="Benocci T."/>
            <person name="Braus-Stromeyer S.A."/>
            <person name="Caldana C."/>
            <person name="Canovas D."/>
            <person name="Cerqueira G.C."/>
            <person name="Chen F."/>
            <person name="Chen W."/>
            <person name="Choi C."/>
            <person name="Clum A."/>
            <person name="Dos Santos R.A."/>
            <person name="Damasio A.R."/>
            <person name="Diallinas G."/>
            <person name="Emri T."/>
            <person name="Fekete E."/>
            <person name="Flipphi M."/>
            <person name="Freyberg S."/>
            <person name="Gallo A."/>
            <person name="Gournas C."/>
            <person name="Habgood R."/>
            <person name="Hainaut M."/>
            <person name="Harispe M.L."/>
            <person name="Henrissat B."/>
            <person name="Hilden K.S."/>
            <person name="Hope R."/>
            <person name="Hossain A."/>
            <person name="Karabika E."/>
            <person name="Karaffa L."/>
            <person name="Karanyi Z."/>
            <person name="Krasevec N."/>
            <person name="Kuo A."/>
            <person name="Kusch H."/>
            <person name="LaButti K."/>
            <person name="Lagendijk E.L."/>
            <person name="Lapidus A."/>
            <person name="Levasseur A."/>
            <person name="Lindquist E."/>
            <person name="Lipzen A."/>
            <person name="Logrieco A.F."/>
            <person name="MacCabe A."/>
            <person name="Maekelae M.R."/>
            <person name="Malavazi I."/>
            <person name="Melin P."/>
            <person name="Meyer V."/>
            <person name="Mielnichuk N."/>
            <person name="Miskei M."/>
            <person name="Molnar A.P."/>
            <person name="Mule G."/>
            <person name="Ngan C.Y."/>
            <person name="Orejas M."/>
            <person name="Orosz E."/>
            <person name="Ouedraogo J.P."/>
            <person name="Overkamp K.M."/>
            <person name="Park H.-S."/>
            <person name="Perrone G."/>
            <person name="Piumi F."/>
            <person name="Punt P.J."/>
            <person name="Ram A.F."/>
            <person name="Ramon A."/>
            <person name="Rauscher S."/>
            <person name="Record E."/>
            <person name="Riano-Pachon D.M."/>
            <person name="Robert V."/>
            <person name="Roehrig J."/>
            <person name="Ruller R."/>
            <person name="Salamov A."/>
            <person name="Salih N.S."/>
            <person name="Samson R.A."/>
            <person name="Sandor E."/>
            <person name="Sanguinetti M."/>
            <person name="Schuetze T."/>
            <person name="Sepcic K."/>
            <person name="Shelest E."/>
            <person name="Sherlock G."/>
            <person name="Sophianopoulou V."/>
            <person name="Squina F.M."/>
            <person name="Sun H."/>
            <person name="Susca A."/>
            <person name="Todd R.B."/>
            <person name="Tsang A."/>
            <person name="Unkles S.E."/>
            <person name="van de Wiele N."/>
            <person name="van Rossen-Uffink D."/>
            <person name="Oliveira J.V."/>
            <person name="Vesth T.C."/>
            <person name="Visser J."/>
            <person name="Yu J.-H."/>
            <person name="Zhou M."/>
            <person name="Andersen M.R."/>
            <person name="Archer D.B."/>
            <person name="Baker S.E."/>
            <person name="Benoit I."/>
            <person name="Brakhage A.A."/>
            <person name="Braus G.H."/>
            <person name="Fischer R."/>
            <person name="Frisvad J.C."/>
            <person name="Goldman G.H."/>
            <person name="Houbraken J."/>
            <person name="Oakley B."/>
            <person name="Pocsi I."/>
            <person name="Scazzocchio C."/>
            <person name="Seiboth B."/>
            <person name="vanKuyk P.A."/>
            <person name="Wortman J."/>
            <person name="Dyer P.S."/>
            <person name="Grigoriev I.V."/>
        </authorList>
    </citation>
    <scope>NUCLEOTIDE SEQUENCE [LARGE SCALE GENOMIC DNA]</scope>
    <source>
        <strain evidence="3">CBS 134.48</strain>
    </source>
</reference>
<gene>
    <name evidence="2" type="ORF">ASPTUDRAFT_283616</name>
</gene>
<evidence type="ECO:0000313" key="2">
    <source>
        <dbReference type="EMBL" id="OJI91008.1"/>
    </source>
</evidence>
<dbReference type="EMBL" id="KV878176">
    <property type="protein sequence ID" value="OJI91008.1"/>
    <property type="molecule type" value="Genomic_DNA"/>
</dbReference>
<evidence type="ECO:0000313" key="3">
    <source>
        <dbReference type="Proteomes" id="UP000184304"/>
    </source>
</evidence>
<protein>
    <submittedName>
        <fullName evidence="2">Uncharacterized protein</fullName>
    </submittedName>
</protein>
<proteinExistence type="predicted"/>
<dbReference type="VEuPathDB" id="FungiDB:ASPTUDRAFT_283616"/>
<name>A0A1L9NNZ5_ASPTC</name>
<accession>A0A1L9NNZ5</accession>